<dbReference type="Proteomes" id="UP001499910">
    <property type="component" value="Unassembled WGS sequence"/>
</dbReference>
<dbReference type="EMBL" id="BAABHW010000003">
    <property type="protein sequence ID" value="GAA5076118.1"/>
    <property type="molecule type" value="Genomic_DNA"/>
</dbReference>
<protein>
    <submittedName>
        <fullName evidence="1">Uncharacterized protein</fullName>
    </submittedName>
</protein>
<name>A0ABP9LDC3_9RHOB</name>
<proteinExistence type="predicted"/>
<sequence>MAHVDHQIVNTRVGQRDLTESEGLWTFENDGGGVQLCIPLWSFTSMRTENPRANDLVGVSLT</sequence>
<accession>A0ABP9LDC3</accession>
<gene>
    <name evidence="1" type="ORF">GCM10023209_24790</name>
</gene>
<evidence type="ECO:0000313" key="2">
    <source>
        <dbReference type="Proteomes" id="UP001499910"/>
    </source>
</evidence>
<organism evidence="1 2">
    <name type="scientific">[Roseibacterium] beibuensis</name>
    <dbReference type="NCBI Taxonomy" id="1193142"/>
    <lineage>
        <taxon>Bacteria</taxon>
        <taxon>Pseudomonadati</taxon>
        <taxon>Pseudomonadota</taxon>
        <taxon>Alphaproteobacteria</taxon>
        <taxon>Rhodobacterales</taxon>
        <taxon>Roseobacteraceae</taxon>
        <taxon>Roseicyclus</taxon>
    </lineage>
</organism>
<evidence type="ECO:0000313" key="1">
    <source>
        <dbReference type="EMBL" id="GAA5076118.1"/>
    </source>
</evidence>
<reference evidence="2" key="1">
    <citation type="journal article" date="2019" name="Int. J. Syst. Evol. Microbiol.">
        <title>The Global Catalogue of Microorganisms (GCM) 10K type strain sequencing project: providing services to taxonomists for standard genome sequencing and annotation.</title>
        <authorList>
            <consortium name="The Broad Institute Genomics Platform"/>
            <consortium name="The Broad Institute Genome Sequencing Center for Infectious Disease"/>
            <person name="Wu L."/>
            <person name="Ma J."/>
        </authorList>
    </citation>
    <scope>NUCLEOTIDE SEQUENCE [LARGE SCALE GENOMIC DNA]</scope>
    <source>
        <strain evidence="2">JCM 18015</strain>
    </source>
</reference>
<keyword evidence="2" id="KW-1185">Reference proteome</keyword>
<comment type="caution">
    <text evidence="1">The sequence shown here is derived from an EMBL/GenBank/DDBJ whole genome shotgun (WGS) entry which is preliminary data.</text>
</comment>